<dbReference type="CDD" id="cd06558">
    <property type="entry name" value="crotonase-like"/>
    <property type="match status" value="1"/>
</dbReference>
<proteinExistence type="predicted"/>
<dbReference type="InterPro" id="IPR029045">
    <property type="entry name" value="ClpP/crotonase-like_dom_sf"/>
</dbReference>
<dbReference type="EMBL" id="JALAZD010000001">
    <property type="protein sequence ID" value="MCI0125572.1"/>
    <property type="molecule type" value="Genomic_DNA"/>
</dbReference>
<organism evidence="1 2">
    <name type="scientific">Paradevosia shaoguanensis</name>
    <dbReference type="NCBI Taxonomy" id="1335043"/>
    <lineage>
        <taxon>Bacteria</taxon>
        <taxon>Pseudomonadati</taxon>
        <taxon>Pseudomonadota</taxon>
        <taxon>Alphaproteobacteria</taxon>
        <taxon>Hyphomicrobiales</taxon>
        <taxon>Devosiaceae</taxon>
        <taxon>Paradevosia</taxon>
    </lineage>
</organism>
<evidence type="ECO:0000313" key="1">
    <source>
        <dbReference type="EMBL" id="MCI0125572.1"/>
    </source>
</evidence>
<dbReference type="PANTHER" id="PTHR11941:SF133">
    <property type="entry name" value="1,2-EPOXYPHENYLACETYL-COA ISOMERASE"/>
    <property type="match status" value="1"/>
</dbReference>
<dbReference type="GO" id="GO:0006635">
    <property type="term" value="P:fatty acid beta-oxidation"/>
    <property type="evidence" value="ECO:0007669"/>
    <property type="project" value="TreeGrafter"/>
</dbReference>
<dbReference type="AlphaFoldDB" id="A0AA41QIS2"/>
<dbReference type="RefSeq" id="WP_281734762.1">
    <property type="nucleotide sequence ID" value="NZ_JAKETQ010000001.1"/>
</dbReference>
<comment type="caution">
    <text evidence="1">The sequence shown here is derived from an EMBL/GenBank/DDBJ whole genome shotgun (WGS) entry which is preliminary data.</text>
</comment>
<dbReference type="PANTHER" id="PTHR11941">
    <property type="entry name" value="ENOYL-COA HYDRATASE-RELATED"/>
    <property type="match status" value="1"/>
</dbReference>
<sequence>MSRAVLTERRDATLLVTLNRPDSLNAFDESLHHDFADALHEAGDSAVRAVVITGAGKAFCAGADLRATRTASPGNSTLRHTFNPNMLALSALDKPVITAINGAAAGAGLALALAGDIRLASSTAKFVPAFVDIGLVPDNGGSFYAVRLLGYARAFEWLATGRRLGAEEAQRMGLVSEVTEPLELLSRALAIAAELAEKPGLAVGLTKRLLNQAYRGQLAEQLEAEAALQALAVVAPGRAEARARMVARISGNGGESK</sequence>
<name>A0AA41QIS2_9HYPH</name>
<dbReference type="SUPFAM" id="SSF52096">
    <property type="entry name" value="ClpP/crotonase"/>
    <property type="match status" value="1"/>
</dbReference>
<dbReference type="Proteomes" id="UP001156140">
    <property type="component" value="Unassembled WGS sequence"/>
</dbReference>
<dbReference type="GO" id="GO:0003824">
    <property type="term" value="F:catalytic activity"/>
    <property type="evidence" value="ECO:0007669"/>
    <property type="project" value="UniProtKB-ARBA"/>
</dbReference>
<reference evidence="1" key="1">
    <citation type="submission" date="2022-03" db="EMBL/GenBank/DDBJ databases">
        <title>The complete genome sequence of a Methyloterrigena soli.</title>
        <authorList>
            <person name="Zi Z."/>
        </authorList>
    </citation>
    <scope>NUCLEOTIDE SEQUENCE</scope>
    <source>
        <strain evidence="1">M48</strain>
    </source>
</reference>
<dbReference type="InterPro" id="IPR001753">
    <property type="entry name" value="Enoyl-CoA_hydra/iso"/>
</dbReference>
<accession>A0AA41QIS2</accession>
<gene>
    <name evidence="1" type="ORF">ML536_01890</name>
</gene>
<protein>
    <submittedName>
        <fullName evidence="1">Enoyl-CoA hydratase-related protein</fullName>
    </submittedName>
</protein>
<dbReference type="Pfam" id="PF00378">
    <property type="entry name" value="ECH_1"/>
    <property type="match status" value="1"/>
</dbReference>
<keyword evidence="2" id="KW-1185">Reference proteome</keyword>
<evidence type="ECO:0000313" key="2">
    <source>
        <dbReference type="Proteomes" id="UP001156140"/>
    </source>
</evidence>
<dbReference type="Gene3D" id="3.90.226.10">
    <property type="entry name" value="2-enoyl-CoA Hydratase, Chain A, domain 1"/>
    <property type="match status" value="1"/>
</dbReference>